<dbReference type="AlphaFoldDB" id="A0A511AAQ7"/>
<sequence>MGQYWGMDNSQGPVLSLTVAQCWSRLHDQKVGRLITHVGDVIDVFPVNYVVDRDRLVFRTAEGSKLLELTINDEVIFEVDDHTDTDAWSVIVRGSARRLETDDEVQHADSLGLEPWIPTLKHNYVSIAPHEVTGRAFRRAEEPPRDGVQPY</sequence>
<name>A0A511AAQ7_9MICO</name>
<evidence type="ECO:0000313" key="1">
    <source>
        <dbReference type="EMBL" id="GEK85268.1"/>
    </source>
</evidence>
<proteinExistence type="predicted"/>
<keyword evidence="2" id="KW-1185">Reference proteome</keyword>
<accession>A0A511AAQ7</accession>
<reference evidence="1 2" key="1">
    <citation type="submission" date="2019-07" db="EMBL/GenBank/DDBJ databases">
        <title>Whole genome shotgun sequence of Microbacterium aerolatum NBRC 103071.</title>
        <authorList>
            <person name="Hosoyama A."/>
            <person name="Uohara A."/>
            <person name="Ohji S."/>
            <person name="Ichikawa N."/>
        </authorList>
    </citation>
    <scope>NUCLEOTIDE SEQUENCE [LARGE SCALE GENOMIC DNA]</scope>
    <source>
        <strain evidence="1 2">NBRC 103071</strain>
    </source>
</reference>
<dbReference type="InterPro" id="IPR012349">
    <property type="entry name" value="Split_barrel_FMN-bd"/>
</dbReference>
<dbReference type="SUPFAM" id="SSF50475">
    <property type="entry name" value="FMN-binding split barrel"/>
    <property type="match status" value="1"/>
</dbReference>
<dbReference type="InterPro" id="IPR024747">
    <property type="entry name" value="Pyridox_Oxase-rel"/>
</dbReference>
<organism evidence="1 2">
    <name type="scientific">Microbacterium aerolatum</name>
    <dbReference type="NCBI Taxonomy" id="153731"/>
    <lineage>
        <taxon>Bacteria</taxon>
        <taxon>Bacillati</taxon>
        <taxon>Actinomycetota</taxon>
        <taxon>Actinomycetes</taxon>
        <taxon>Micrococcales</taxon>
        <taxon>Microbacteriaceae</taxon>
        <taxon>Microbacterium</taxon>
    </lineage>
</organism>
<evidence type="ECO:0000313" key="2">
    <source>
        <dbReference type="Proteomes" id="UP000321225"/>
    </source>
</evidence>
<dbReference type="Proteomes" id="UP000321225">
    <property type="component" value="Unassembled WGS sequence"/>
</dbReference>
<dbReference type="Pfam" id="PF12900">
    <property type="entry name" value="Pyridox_ox_2"/>
    <property type="match status" value="1"/>
</dbReference>
<evidence type="ECO:0008006" key="3">
    <source>
        <dbReference type="Google" id="ProtNLM"/>
    </source>
</evidence>
<dbReference type="EMBL" id="BJUW01000002">
    <property type="protein sequence ID" value="GEK85268.1"/>
    <property type="molecule type" value="Genomic_DNA"/>
</dbReference>
<protein>
    <recommendedName>
        <fullName evidence="3">Pyridoxamine 5'-phosphate oxidase</fullName>
    </recommendedName>
</protein>
<gene>
    <name evidence="1" type="ORF">MAE01_04440</name>
</gene>
<dbReference type="Gene3D" id="2.30.110.10">
    <property type="entry name" value="Electron Transport, Fmn-binding Protein, Chain A"/>
    <property type="match status" value="1"/>
</dbReference>
<comment type="caution">
    <text evidence="1">The sequence shown here is derived from an EMBL/GenBank/DDBJ whole genome shotgun (WGS) entry which is preliminary data.</text>
</comment>